<reference evidence="1" key="1">
    <citation type="journal article" date="2014" name="Int. J. Syst. Evol. Microbiol.">
        <title>Complete genome sequence of Corynebacterium casei LMG S-19264T (=DSM 44701T), isolated from a smear-ripened cheese.</title>
        <authorList>
            <consortium name="US DOE Joint Genome Institute (JGI-PGF)"/>
            <person name="Walter F."/>
            <person name="Albersmeier A."/>
            <person name="Kalinowski J."/>
            <person name="Ruckert C."/>
        </authorList>
    </citation>
    <scope>NUCLEOTIDE SEQUENCE</scope>
    <source>
        <strain evidence="1">NBRC 103034</strain>
    </source>
</reference>
<dbReference type="RefSeq" id="WP_058155173.1">
    <property type="nucleotide sequence ID" value="NZ_BJXY01000006.1"/>
</dbReference>
<evidence type="ECO:0000313" key="2">
    <source>
        <dbReference type="Proteomes" id="UP001161408"/>
    </source>
</evidence>
<sequence length="239" mass="27648">MLTHSFEDLTQTFRVLLESNQRLKQLIDIDRAEAVGTVETAINAKLNAFHNLYDLMAQELGKPVDWYSVPELCIILAIRNARHHNKANRIRSLWNYHNQVCEKPTNKKKYLYVNSVVPEEEEGGGYFDIPLSWSDLDDLLTLPRNESRLRANARDLIRNYLNADKFEEEAKSLGFSKSQIFFNFVPLSLNAGIALHPFVKEHVTPDSVESEFFLQHFENTASALTKEHDYQEFTFSLPE</sequence>
<reference evidence="1" key="2">
    <citation type="submission" date="2023-01" db="EMBL/GenBank/DDBJ databases">
        <title>Draft genome sequence of Pseudoalteromonas tetraodonis strain NBRC 103034.</title>
        <authorList>
            <person name="Sun Q."/>
            <person name="Mori K."/>
        </authorList>
    </citation>
    <scope>NUCLEOTIDE SEQUENCE</scope>
    <source>
        <strain evidence="1">NBRC 103034</strain>
    </source>
</reference>
<dbReference type="AlphaFoldDB" id="A0AA37S0H3"/>
<comment type="caution">
    <text evidence="1">The sequence shown here is derived from an EMBL/GenBank/DDBJ whole genome shotgun (WGS) entry which is preliminary data.</text>
</comment>
<dbReference type="GeneID" id="99694190"/>
<name>A0AA37S0H3_9GAMM</name>
<protein>
    <submittedName>
        <fullName evidence="1">Uncharacterized protein</fullName>
    </submittedName>
</protein>
<keyword evidence="2" id="KW-1185">Reference proteome</keyword>
<dbReference type="Proteomes" id="UP001161408">
    <property type="component" value="Unassembled WGS sequence"/>
</dbReference>
<evidence type="ECO:0000313" key="1">
    <source>
        <dbReference type="EMBL" id="GLQ01798.1"/>
    </source>
</evidence>
<dbReference type="EMBL" id="BSNE01000002">
    <property type="protein sequence ID" value="GLQ01798.1"/>
    <property type="molecule type" value="Genomic_DNA"/>
</dbReference>
<gene>
    <name evidence="1" type="ORF">GCM10007914_06790</name>
</gene>
<organism evidence="1 2">
    <name type="scientific">Pseudoalteromonas tetraodonis GFC</name>
    <dbReference type="NCBI Taxonomy" id="1315271"/>
    <lineage>
        <taxon>Bacteria</taxon>
        <taxon>Pseudomonadati</taxon>
        <taxon>Pseudomonadota</taxon>
        <taxon>Gammaproteobacteria</taxon>
        <taxon>Alteromonadales</taxon>
        <taxon>Pseudoalteromonadaceae</taxon>
        <taxon>Pseudoalteromonas</taxon>
    </lineage>
</organism>
<proteinExistence type="predicted"/>
<accession>A0AA37S0H3</accession>